<sequence>MLSRLGRRHITQRTRAVRFGPLARVPGGEQGIPSARSVFDFPSCSESDGSEEDAAWGGSWYGHWTRELELERAQRTGHAKPGGSSFRCPVCVSGAGSYRGFPSLAALLQHANDVTRVEARKKAHEGYARAIAESQKTLISADREETASREFRVEIADPGSIVKPPIVVAQSLRPGHNRGRDHERSIGLENVLGESLQAKGYPVRRVKAVWDPRGYRQTALVFFDENESGLLSAQHLAARQEQRGAGRAAWERACAVRACALEANECARVFC</sequence>
<name>A0A1Y1ICP1_KLENI</name>
<evidence type="ECO:0000259" key="1">
    <source>
        <dbReference type="Pfam" id="PF03468"/>
    </source>
</evidence>
<evidence type="ECO:0000313" key="3">
    <source>
        <dbReference type="Proteomes" id="UP000054558"/>
    </source>
</evidence>
<dbReference type="PANTHER" id="PTHR46602:SF1">
    <property type="entry name" value="PROTEIN SUPPRESSOR OF GENE SILENCING 3"/>
    <property type="match status" value="1"/>
</dbReference>
<protein>
    <recommendedName>
        <fullName evidence="1">XS domain-containing protein</fullName>
    </recommendedName>
</protein>
<reference evidence="2 3" key="1">
    <citation type="journal article" date="2014" name="Nat. Commun.">
        <title>Klebsormidium flaccidum genome reveals primary factors for plant terrestrial adaptation.</title>
        <authorList>
            <person name="Hori K."/>
            <person name="Maruyama F."/>
            <person name="Fujisawa T."/>
            <person name="Togashi T."/>
            <person name="Yamamoto N."/>
            <person name="Seo M."/>
            <person name="Sato S."/>
            <person name="Yamada T."/>
            <person name="Mori H."/>
            <person name="Tajima N."/>
            <person name="Moriyama T."/>
            <person name="Ikeuchi M."/>
            <person name="Watanabe M."/>
            <person name="Wada H."/>
            <person name="Kobayashi K."/>
            <person name="Saito M."/>
            <person name="Masuda T."/>
            <person name="Sasaki-Sekimoto Y."/>
            <person name="Mashiguchi K."/>
            <person name="Awai K."/>
            <person name="Shimojima M."/>
            <person name="Masuda S."/>
            <person name="Iwai M."/>
            <person name="Nobusawa T."/>
            <person name="Narise T."/>
            <person name="Kondo S."/>
            <person name="Saito H."/>
            <person name="Sato R."/>
            <person name="Murakawa M."/>
            <person name="Ihara Y."/>
            <person name="Oshima-Yamada Y."/>
            <person name="Ohtaka K."/>
            <person name="Satoh M."/>
            <person name="Sonobe K."/>
            <person name="Ishii M."/>
            <person name="Ohtani R."/>
            <person name="Kanamori-Sato M."/>
            <person name="Honoki R."/>
            <person name="Miyazaki D."/>
            <person name="Mochizuki H."/>
            <person name="Umetsu J."/>
            <person name="Higashi K."/>
            <person name="Shibata D."/>
            <person name="Kamiya Y."/>
            <person name="Sato N."/>
            <person name="Nakamura Y."/>
            <person name="Tabata S."/>
            <person name="Ida S."/>
            <person name="Kurokawa K."/>
            <person name="Ohta H."/>
        </authorList>
    </citation>
    <scope>NUCLEOTIDE SEQUENCE [LARGE SCALE GENOMIC DNA]</scope>
    <source>
        <strain evidence="2 3">NIES-2285</strain>
    </source>
</reference>
<dbReference type="GO" id="GO:0031047">
    <property type="term" value="P:regulatory ncRNA-mediated gene silencing"/>
    <property type="evidence" value="ECO:0007669"/>
    <property type="project" value="InterPro"/>
</dbReference>
<dbReference type="InterPro" id="IPR005380">
    <property type="entry name" value="XS_domain"/>
</dbReference>
<dbReference type="InterPro" id="IPR044287">
    <property type="entry name" value="SGS3"/>
</dbReference>
<keyword evidence="3" id="KW-1185">Reference proteome</keyword>
<dbReference type="Gene3D" id="3.30.70.2890">
    <property type="entry name" value="XS domain"/>
    <property type="match status" value="1"/>
</dbReference>
<dbReference type="GO" id="GO:0051607">
    <property type="term" value="P:defense response to virus"/>
    <property type="evidence" value="ECO:0007669"/>
    <property type="project" value="InterPro"/>
</dbReference>
<dbReference type="EMBL" id="DF237241">
    <property type="protein sequence ID" value="GAQ86497.1"/>
    <property type="molecule type" value="Genomic_DNA"/>
</dbReference>
<organism evidence="2 3">
    <name type="scientific">Klebsormidium nitens</name>
    <name type="common">Green alga</name>
    <name type="synonym">Ulothrix nitens</name>
    <dbReference type="NCBI Taxonomy" id="105231"/>
    <lineage>
        <taxon>Eukaryota</taxon>
        <taxon>Viridiplantae</taxon>
        <taxon>Streptophyta</taxon>
        <taxon>Klebsormidiophyceae</taxon>
        <taxon>Klebsormidiales</taxon>
        <taxon>Klebsormidiaceae</taxon>
        <taxon>Klebsormidium</taxon>
    </lineage>
</organism>
<evidence type="ECO:0000313" key="2">
    <source>
        <dbReference type="EMBL" id="GAQ86497.1"/>
    </source>
</evidence>
<dbReference type="PANTHER" id="PTHR46602">
    <property type="entry name" value="PROTEIN SUPPRESSOR OF GENE SILENCING 3"/>
    <property type="match status" value="1"/>
</dbReference>
<proteinExistence type="predicted"/>
<accession>A0A1Y1ICP1</accession>
<gene>
    <name evidence="2" type="ORF">KFL_002920135</name>
</gene>
<feature type="domain" description="XS" evidence="1">
    <location>
        <begin position="161"/>
        <end position="252"/>
    </location>
</feature>
<dbReference type="Pfam" id="PF03468">
    <property type="entry name" value="XS"/>
    <property type="match status" value="1"/>
</dbReference>
<dbReference type="Proteomes" id="UP000054558">
    <property type="component" value="Unassembled WGS sequence"/>
</dbReference>
<dbReference type="AlphaFoldDB" id="A0A1Y1ICP1"/>
<dbReference type="InterPro" id="IPR038588">
    <property type="entry name" value="XS_domain_sf"/>
</dbReference>